<evidence type="ECO:0000259" key="4">
    <source>
        <dbReference type="Pfam" id="PF01757"/>
    </source>
</evidence>
<feature type="transmembrane region" description="Helical" evidence="2">
    <location>
        <begin position="490"/>
        <end position="512"/>
    </location>
</feature>
<feature type="domain" description="Acyltransferase 3" evidence="4">
    <location>
        <begin position="226"/>
        <end position="603"/>
    </location>
</feature>
<reference evidence="5" key="2">
    <citation type="submission" date="2022-10" db="EMBL/GenBank/DDBJ databases">
        <authorList>
            <consortium name="ENA_rothamsted_submissions"/>
            <consortium name="culmorum"/>
            <person name="King R."/>
        </authorList>
    </citation>
    <scope>NUCLEOTIDE SEQUENCE</scope>
</reference>
<keyword evidence="3" id="KW-0732">Signal</keyword>
<protein>
    <recommendedName>
        <fullName evidence="4">Acyltransferase 3 domain-containing protein</fullName>
    </recommendedName>
</protein>
<feature type="transmembrane region" description="Helical" evidence="2">
    <location>
        <begin position="232"/>
        <end position="253"/>
    </location>
</feature>
<feature type="transmembrane region" description="Helical" evidence="2">
    <location>
        <begin position="524"/>
        <end position="543"/>
    </location>
</feature>
<feature type="transmembrane region" description="Helical" evidence="2">
    <location>
        <begin position="154"/>
        <end position="176"/>
    </location>
</feature>
<dbReference type="AlphaFoldDB" id="A0A9N9X638"/>
<evidence type="ECO:0000256" key="1">
    <source>
        <dbReference type="SAM" id="MobiDB-lite"/>
    </source>
</evidence>
<evidence type="ECO:0000256" key="3">
    <source>
        <dbReference type="SAM" id="SignalP"/>
    </source>
</evidence>
<dbReference type="GO" id="GO:0016747">
    <property type="term" value="F:acyltransferase activity, transferring groups other than amino-acyl groups"/>
    <property type="evidence" value="ECO:0007669"/>
    <property type="project" value="InterPro"/>
</dbReference>
<dbReference type="OrthoDB" id="10265389at2759"/>
<keyword evidence="6" id="KW-1185">Reference proteome</keyword>
<dbReference type="PANTHER" id="PTHR11161">
    <property type="entry name" value="O-ACYLTRANSFERASE"/>
    <property type="match status" value="1"/>
</dbReference>
<dbReference type="InterPro" id="IPR002656">
    <property type="entry name" value="Acyl_transf_3_dom"/>
</dbReference>
<dbReference type="InterPro" id="IPR052728">
    <property type="entry name" value="O2_lipid_transport_reg"/>
</dbReference>
<dbReference type="PANTHER" id="PTHR11161:SF72">
    <property type="entry name" value="FI21449P1"/>
    <property type="match status" value="1"/>
</dbReference>
<evidence type="ECO:0000313" key="5">
    <source>
        <dbReference type="EMBL" id="CAG9821312.1"/>
    </source>
</evidence>
<organism evidence="5 6">
    <name type="scientific">Phaedon cochleariae</name>
    <name type="common">Mustard beetle</name>
    <dbReference type="NCBI Taxonomy" id="80249"/>
    <lineage>
        <taxon>Eukaryota</taxon>
        <taxon>Metazoa</taxon>
        <taxon>Ecdysozoa</taxon>
        <taxon>Arthropoda</taxon>
        <taxon>Hexapoda</taxon>
        <taxon>Insecta</taxon>
        <taxon>Pterygota</taxon>
        <taxon>Neoptera</taxon>
        <taxon>Endopterygota</taxon>
        <taxon>Coleoptera</taxon>
        <taxon>Polyphaga</taxon>
        <taxon>Cucujiformia</taxon>
        <taxon>Chrysomeloidea</taxon>
        <taxon>Chrysomelidae</taxon>
        <taxon>Chrysomelinae</taxon>
        <taxon>Chrysomelini</taxon>
        <taxon>Phaedon</taxon>
    </lineage>
</organism>
<feature type="transmembrane region" description="Helical" evidence="2">
    <location>
        <begin position="379"/>
        <end position="399"/>
    </location>
</feature>
<feature type="transmembrane region" description="Helical" evidence="2">
    <location>
        <begin position="459"/>
        <end position="478"/>
    </location>
</feature>
<name>A0A9N9X638_PHACE</name>
<evidence type="ECO:0000256" key="2">
    <source>
        <dbReference type="SAM" id="Phobius"/>
    </source>
</evidence>
<feature type="region of interest" description="Disordered" evidence="1">
    <location>
        <begin position="637"/>
        <end position="667"/>
    </location>
</feature>
<dbReference type="Pfam" id="PF01757">
    <property type="entry name" value="Acyl_transf_3"/>
    <property type="match status" value="1"/>
</dbReference>
<feature type="compositionally biased region" description="Basic and acidic residues" evidence="1">
    <location>
        <begin position="638"/>
        <end position="653"/>
    </location>
</feature>
<dbReference type="EMBL" id="OU896710">
    <property type="protein sequence ID" value="CAG9821312.1"/>
    <property type="molecule type" value="Genomic_DNA"/>
</dbReference>
<keyword evidence="2" id="KW-0812">Transmembrane</keyword>
<feature type="compositionally biased region" description="Acidic residues" evidence="1">
    <location>
        <begin position="655"/>
        <end position="667"/>
    </location>
</feature>
<feature type="transmembrane region" description="Helical" evidence="2">
    <location>
        <begin position="596"/>
        <end position="620"/>
    </location>
</feature>
<gene>
    <name evidence="5" type="ORF">PHAECO_LOCUS7931</name>
</gene>
<keyword evidence="2" id="KW-0472">Membrane</keyword>
<sequence length="667" mass="77426">MKMTVKLRSVVLVLVIYIFRECYGEYREISDVEYASMPDLFFLDNYEKCLALGKQAVFCTLNFELQPLVENETNNLWNIIKNVSSDPRNYRHDHLRHGICVSTFCPNFDEDFEEFSVKDVVEECYNNKYKSLGLKGNISNLKCDSVQSKYPFDIYDIIFITCFLFYSIFVIFASIYEGIARYQEKEVYDEITGTIAGQLITAFSIPKNWNRLKSINSNQDAEKLRSIQGMRFYNMICVILCHTVMITFAVPVANPKYTENMTNEPLNMFLANGNYAVQTFFVISGWLLSYHFFQMLEGRKHLSLRFLLVAFMNRYIRLTPTLAIMIAFEATLLIHLGKGPYWDILVGREYRNCRQNWWTNLLYINNYVEKNNMCLHQTWYIASDTQLYLLSLLLLMIIWKNQDKINIILGSILTIGLIIPGAISFMNNYDIVIHQYPEVLYDLRGLQIDAWHHLYTSGYSNITGYAIGLTFGYIFYKYKNKVLQLSKMHVILWWILTFGMCNFIVLIAARMYDPAFRSSRLESALYWAFGKNVFALGIAIAIFGFSQKIGWFARSVTEWKAVSVLGRLTYSTYIVHTAVIRIRGGLMRSPTYVNDYLLLMTTLGDIVLSYLVGTVMCLMFEMPISALQKLMVPQMKRPTPERGSSEKSLKTLDYDACDNEENECSKV</sequence>
<proteinExistence type="predicted"/>
<evidence type="ECO:0000313" key="6">
    <source>
        <dbReference type="Proteomes" id="UP001153737"/>
    </source>
</evidence>
<feature type="transmembrane region" description="Helical" evidence="2">
    <location>
        <begin position="314"/>
        <end position="336"/>
    </location>
</feature>
<feature type="transmembrane region" description="Helical" evidence="2">
    <location>
        <begin position="273"/>
        <end position="293"/>
    </location>
</feature>
<reference evidence="5" key="1">
    <citation type="submission" date="2022-01" db="EMBL/GenBank/DDBJ databases">
        <authorList>
            <person name="King R."/>
        </authorList>
    </citation>
    <scope>NUCLEOTIDE SEQUENCE</scope>
</reference>
<feature type="signal peptide" evidence="3">
    <location>
        <begin position="1"/>
        <end position="24"/>
    </location>
</feature>
<feature type="transmembrane region" description="Helical" evidence="2">
    <location>
        <begin position="406"/>
        <end position="426"/>
    </location>
</feature>
<dbReference type="Proteomes" id="UP001153737">
    <property type="component" value="Chromosome 4"/>
</dbReference>
<keyword evidence="2" id="KW-1133">Transmembrane helix</keyword>
<accession>A0A9N9X638</accession>
<feature type="chain" id="PRO_5040377851" description="Acyltransferase 3 domain-containing protein" evidence="3">
    <location>
        <begin position="25"/>
        <end position="667"/>
    </location>
</feature>